<proteinExistence type="predicted"/>
<dbReference type="InterPro" id="IPR052907">
    <property type="entry name" value="Beta-lactamase/esterase"/>
</dbReference>
<dbReference type="PANTHER" id="PTHR43319">
    <property type="entry name" value="BETA-LACTAMASE-RELATED"/>
    <property type="match status" value="1"/>
</dbReference>
<evidence type="ECO:0000313" key="2">
    <source>
        <dbReference type="WBParaSite" id="ACAC_0000391101-mRNA-1"/>
    </source>
</evidence>
<organism evidence="1 2">
    <name type="scientific">Angiostrongylus cantonensis</name>
    <name type="common">Rat lungworm</name>
    <dbReference type="NCBI Taxonomy" id="6313"/>
    <lineage>
        <taxon>Eukaryota</taxon>
        <taxon>Metazoa</taxon>
        <taxon>Ecdysozoa</taxon>
        <taxon>Nematoda</taxon>
        <taxon>Chromadorea</taxon>
        <taxon>Rhabditida</taxon>
        <taxon>Rhabditina</taxon>
        <taxon>Rhabditomorpha</taxon>
        <taxon>Strongyloidea</taxon>
        <taxon>Metastrongylidae</taxon>
        <taxon>Angiostrongylus</taxon>
    </lineage>
</organism>
<name>A0A0K0D1G6_ANGCA</name>
<reference evidence="1" key="1">
    <citation type="submission" date="2012-09" db="EMBL/GenBank/DDBJ databases">
        <authorList>
            <person name="Martin A.A."/>
        </authorList>
    </citation>
    <scope>NUCLEOTIDE SEQUENCE</scope>
</reference>
<sequence>MLVQNSALHRAANNPSWINVLFKCTVNNPEQHALEQAAALGIGNARSLATMFNLLVTGHLVSEKTLAILQKPVINETDYVINVPVAKGHGFLYVPIPEAKDSILIVHPGNGCQQISFDIHNQIVVSYVTNGLKVGNFDHCRNYKRIHYAIYGALENFNNSLKPEEA</sequence>
<accession>A0A0K0D1G6</accession>
<protein>
    <submittedName>
        <fullName evidence="2">Beta-lactamase domain-containing protein</fullName>
    </submittedName>
</protein>
<dbReference type="WBParaSite" id="ACAC_0000391101-mRNA-1">
    <property type="protein sequence ID" value="ACAC_0000391101-mRNA-1"/>
    <property type="gene ID" value="ACAC_0000391101"/>
</dbReference>
<dbReference type="Gene3D" id="3.40.710.10">
    <property type="entry name" value="DD-peptidase/beta-lactamase superfamily"/>
    <property type="match status" value="1"/>
</dbReference>
<dbReference type="AlphaFoldDB" id="A0A0K0D1G6"/>
<dbReference type="SUPFAM" id="SSF56601">
    <property type="entry name" value="beta-lactamase/transpeptidase-like"/>
    <property type="match status" value="1"/>
</dbReference>
<dbReference type="Proteomes" id="UP000035642">
    <property type="component" value="Unassembled WGS sequence"/>
</dbReference>
<reference evidence="2" key="2">
    <citation type="submission" date="2017-02" db="UniProtKB">
        <authorList>
            <consortium name="WormBaseParasite"/>
        </authorList>
    </citation>
    <scope>IDENTIFICATION</scope>
</reference>
<dbReference type="InterPro" id="IPR012338">
    <property type="entry name" value="Beta-lactam/transpept-like"/>
</dbReference>
<keyword evidence="1" id="KW-1185">Reference proteome</keyword>
<evidence type="ECO:0000313" key="1">
    <source>
        <dbReference type="Proteomes" id="UP000035642"/>
    </source>
</evidence>
<dbReference type="STRING" id="6313.A0A0K0D1G6"/>
<dbReference type="PANTHER" id="PTHR43319:SF2">
    <property type="entry name" value="BETA-LACTAMASE-RELATED DOMAIN-CONTAINING PROTEIN"/>
    <property type="match status" value="1"/>
</dbReference>